<comment type="caution">
    <text evidence="3">The sequence shown here is derived from an EMBL/GenBank/DDBJ whole genome shotgun (WGS) entry which is preliminary data.</text>
</comment>
<name>A0A9P7YDL2_9HELO</name>
<evidence type="ECO:0000313" key="3">
    <source>
        <dbReference type="EMBL" id="KAG9231155.1"/>
    </source>
</evidence>
<evidence type="ECO:0000313" key="4">
    <source>
        <dbReference type="Proteomes" id="UP000824998"/>
    </source>
</evidence>
<evidence type="ECO:0000256" key="1">
    <source>
        <dbReference type="ARBA" id="ARBA00009042"/>
    </source>
</evidence>
<dbReference type="Gene3D" id="2.120.10.70">
    <property type="entry name" value="Fucose-specific lectin"/>
    <property type="match status" value="1"/>
</dbReference>
<sequence>MSEGLSTKTSREGDGSEASSLGTHGGETSWDEERKRDLGDIVFASQETFSPPIRPNHNIKTPPEKPHIQTRKAIAVANWPNWNIRVYFQDSSRHIQEVCQMERSDGAWNITPGHIGIEDAKQGTPLAVISRFSGSQTCLHYISDRNTIHGRCFIEGKGWSCDSLNNKEISVSQYSNLAAVASAIGIRIYYQSVSTNVHAQTPPLRRAAKRPLRLS</sequence>
<dbReference type="Pfam" id="PF07938">
    <property type="entry name" value="Fungal_lectin"/>
    <property type="match status" value="1"/>
</dbReference>
<dbReference type="InterPro" id="IPR012475">
    <property type="entry name" value="Fungal_lectin"/>
</dbReference>
<comment type="similarity">
    <text evidence="1">Belongs to the fungal fucose-specific lectin family.</text>
</comment>
<keyword evidence="4" id="KW-1185">Reference proteome</keyword>
<evidence type="ECO:0000256" key="2">
    <source>
        <dbReference type="SAM" id="MobiDB-lite"/>
    </source>
</evidence>
<dbReference type="OrthoDB" id="407298at2759"/>
<dbReference type="SUPFAM" id="SSF89372">
    <property type="entry name" value="Fucose-specific lectin"/>
    <property type="match status" value="1"/>
</dbReference>
<dbReference type="EMBL" id="MU251620">
    <property type="protein sequence ID" value="KAG9231155.1"/>
    <property type="molecule type" value="Genomic_DNA"/>
</dbReference>
<dbReference type="AlphaFoldDB" id="A0A9P7YDL2"/>
<protein>
    <recommendedName>
        <fullName evidence="5">Fucose-specific lectin</fullName>
    </recommendedName>
</protein>
<gene>
    <name evidence="3" type="ORF">BJ875DRAFT_128716</name>
</gene>
<proteinExistence type="inferred from homology"/>
<accession>A0A9P7YDL2</accession>
<reference evidence="3" key="1">
    <citation type="journal article" date="2021" name="IMA Fungus">
        <title>Genomic characterization of three marine fungi, including Emericellopsis atlantica sp. nov. with signatures of a generalist lifestyle and marine biomass degradation.</title>
        <authorList>
            <person name="Hagestad O.C."/>
            <person name="Hou L."/>
            <person name="Andersen J.H."/>
            <person name="Hansen E.H."/>
            <person name="Altermark B."/>
            <person name="Li C."/>
            <person name="Kuhnert E."/>
            <person name="Cox R.J."/>
            <person name="Crous P.W."/>
            <person name="Spatafora J.W."/>
            <person name="Lail K."/>
            <person name="Amirebrahimi M."/>
            <person name="Lipzen A."/>
            <person name="Pangilinan J."/>
            <person name="Andreopoulos W."/>
            <person name="Hayes R.D."/>
            <person name="Ng V."/>
            <person name="Grigoriev I.V."/>
            <person name="Jackson S.A."/>
            <person name="Sutton T.D.S."/>
            <person name="Dobson A.D.W."/>
            <person name="Rama T."/>
        </authorList>
    </citation>
    <scope>NUCLEOTIDE SEQUENCE</scope>
    <source>
        <strain evidence="3">TRa018bII</strain>
    </source>
</reference>
<feature type="region of interest" description="Disordered" evidence="2">
    <location>
        <begin position="1"/>
        <end position="35"/>
    </location>
</feature>
<dbReference type="Proteomes" id="UP000824998">
    <property type="component" value="Unassembled WGS sequence"/>
</dbReference>
<organism evidence="3 4">
    <name type="scientific">Amylocarpus encephaloides</name>
    <dbReference type="NCBI Taxonomy" id="45428"/>
    <lineage>
        <taxon>Eukaryota</taxon>
        <taxon>Fungi</taxon>
        <taxon>Dikarya</taxon>
        <taxon>Ascomycota</taxon>
        <taxon>Pezizomycotina</taxon>
        <taxon>Leotiomycetes</taxon>
        <taxon>Helotiales</taxon>
        <taxon>Helotiales incertae sedis</taxon>
        <taxon>Amylocarpus</taxon>
    </lineage>
</organism>
<evidence type="ECO:0008006" key="5">
    <source>
        <dbReference type="Google" id="ProtNLM"/>
    </source>
</evidence>